<feature type="signal peptide" evidence="1">
    <location>
        <begin position="1"/>
        <end position="22"/>
    </location>
</feature>
<sequence>MYKKHFLLYLFYLITLFILTNGRRQNPLEGTQQVCADACVQSEPHFELDLSEPRIYRENENVDAKVWQTSAGRCREPALLKIPLDKIGSYGLIKLDVEFGPVLHNFSIDIGTNYNQTNNDEHDELSNLNIFNQEISIVHRPHSCLKSLKPSINQRSVTLIEPGARVTMFISNMWLKIENLYRTQQTMTLKLNETGFLFNNNQTLEINSSNDDACGKQNEPSNFLYIGLNRNIDGNLGGIGLCSMNLTFIECETDNEPALEVDVSKKSYKLRDHDNINWISQLSYLDPHAEIKECIAQGVVRLTFDPKGVRKIARFDLTYGPHVQGFTFNIGDSSTNNAYGGDGGTTSNSAEIHSNDNRFYIWANTKICGDTLLLKIDYNVIEPYDNITIFVSNERVELTNHRSYHEVFKSPYLYALAGQNVTCNCFDTLCYPGVQPDNDVWFGINRVIGGTYRPGVGVCSTKVNWIQCKKFDISPRKKFDDVIIPTKSTSTTTIIMTEKSTNVLTDTSPGLTHSPPLINNYTNALLIQDQSTTSSVPYSSSSSISKIDEKTSTIAELSVIQDIENVLMEETTYSQILNQEENSISSSETHSVSNTNRPSTFSFMGLLSNVFENTTMIENIDIATTHLSVESTPRQSDEEFYVNADDSDEIGDDVTLSNLILNITTTTESSSTINSLFQNLTINHIKNSNETIDINRNSSEEMKESKHTTLSTQEHFVTTVETDDEIFPEYALNSSAGEIILDTLTNSNNITSTTTSMILKTLILTTMNNTPILTTSENYTNSAISNTTEMDKNNSSTISSLATSNPCTLENLQANFVYHEYPLDKHKFIFCDNYGQMNVISCSKEYLWVQSKQSCIKQN</sequence>
<dbReference type="Proteomes" id="UP000681722">
    <property type="component" value="Unassembled WGS sequence"/>
</dbReference>
<protein>
    <recommendedName>
        <fullName evidence="5">Chitin-binding type-2 domain-containing protein</fullName>
    </recommendedName>
</protein>
<organism evidence="2 4">
    <name type="scientific">Didymodactylos carnosus</name>
    <dbReference type="NCBI Taxonomy" id="1234261"/>
    <lineage>
        <taxon>Eukaryota</taxon>
        <taxon>Metazoa</taxon>
        <taxon>Spiralia</taxon>
        <taxon>Gnathifera</taxon>
        <taxon>Rotifera</taxon>
        <taxon>Eurotatoria</taxon>
        <taxon>Bdelloidea</taxon>
        <taxon>Philodinida</taxon>
        <taxon>Philodinidae</taxon>
        <taxon>Didymodactylos</taxon>
    </lineage>
</organism>
<dbReference type="AlphaFoldDB" id="A0A814TQZ7"/>
<dbReference type="OrthoDB" id="10024657at2759"/>
<evidence type="ECO:0008006" key="5">
    <source>
        <dbReference type="Google" id="ProtNLM"/>
    </source>
</evidence>
<accession>A0A814TQZ7</accession>
<dbReference type="Proteomes" id="UP000663829">
    <property type="component" value="Unassembled WGS sequence"/>
</dbReference>
<evidence type="ECO:0000313" key="2">
    <source>
        <dbReference type="EMBL" id="CAF1163255.1"/>
    </source>
</evidence>
<evidence type="ECO:0000313" key="3">
    <source>
        <dbReference type="EMBL" id="CAF3926879.1"/>
    </source>
</evidence>
<comment type="caution">
    <text evidence="2">The sequence shown here is derived from an EMBL/GenBank/DDBJ whole genome shotgun (WGS) entry which is preliminary data.</text>
</comment>
<dbReference type="EMBL" id="CAJNOQ010007280">
    <property type="protein sequence ID" value="CAF1163255.1"/>
    <property type="molecule type" value="Genomic_DNA"/>
</dbReference>
<reference evidence="2" key="1">
    <citation type="submission" date="2021-02" db="EMBL/GenBank/DDBJ databases">
        <authorList>
            <person name="Nowell W R."/>
        </authorList>
    </citation>
    <scope>NUCLEOTIDE SEQUENCE</scope>
</reference>
<name>A0A814TQZ7_9BILA</name>
<keyword evidence="4" id="KW-1185">Reference proteome</keyword>
<proteinExistence type="predicted"/>
<gene>
    <name evidence="2" type="ORF">GPM918_LOCUS21791</name>
    <name evidence="3" type="ORF">SRO942_LOCUS21789</name>
</gene>
<evidence type="ECO:0000256" key="1">
    <source>
        <dbReference type="SAM" id="SignalP"/>
    </source>
</evidence>
<keyword evidence="1" id="KW-0732">Signal</keyword>
<feature type="chain" id="PRO_5036410862" description="Chitin-binding type-2 domain-containing protein" evidence="1">
    <location>
        <begin position="23"/>
        <end position="859"/>
    </location>
</feature>
<evidence type="ECO:0000313" key="4">
    <source>
        <dbReference type="Proteomes" id="UP000663829"/>
    </source>
</evidence>
<dbReference type="EMBL" id="CAJOBC010007280">
    <property type="protein sequence ID" value="CAF3926879.1"/>
    <property type="molecule type" value="Genomic_DNA"/>
</dbReference>